<evidence type="ECO:0000256" key="2">
    <source>
        <dbReference type="SAM" id="SignalP"/>
    </source>
</evidence>
<gene>
    <name evidence="3" type="ORF">ColSpa_02471</name>
</gene>
<evidence type="ECO:0000256" key="1">
    <source>
        <dbReference type="SAM" id="Phobius"/>
    </source>
</evidence>
<keyword evidence="2" id="KW-0732">Signal</keyword>
<evidence type="ECO:0000313" key="3">
    <source>
        <dbReference type="EMBL" id="GKT42290.1"/>
    </source>
</evidence>
<accession>A0AA37NXF9</accession>
<keyword evidence="1" id="KW-0812">Transmembrane</keyword>
<keyword evidence="4" id="KW-1185">Reference proteome</keyword>
<feature type="chain" id="PRO_5041439073" description="Cell wall protein" evidence="2">
    <location>
        <begin position="17"/>
        <end position="238"/>
    </location>
</feature>
<organism evidence="3 4">
    <name type="scientific">Colletotrichum spaethianum</name>
    <dbReference type="NCBI Taxonomy" id="700344"/>
    <lineage>
        <taxon>Eukaryota</taxon>
        <taxon>Fungi</taxon>
        <taxon>Dikarya</taxon>
        <taxon>Ascomycota</taxon>
        <taxon>Pezizomycotina</taxon>
        <taxon>Sordariomycetes</taxon>
        <taxon>Hypocreomycetidae</taxon>
        <taxon>Glomerellales</taxon>
        <taxon>Glomerellaceae</taxon>
        <taxon>Colletotrichum</taxon>
        <taxon>Colletotrichum spaethianum species complex</taxon>
    </lineage>
</organism>
<feature type="transmembrane region" description="Helical" evidence="1">
    <location>
        <begin position="214"/>
        <end position="236"/>
    </location>
</feature>
<feature type="signal peptide" evidence="2">
    <location>
        <begin position="1"/>
        <end position="16"/>
    </location>
</feature>
<evidence type="ECO:0000313" key="4">
    <source>
        <dbReference type="Proteomes" id="UP001055115"/>
    </source>
</evidence>
<proteinExistence type="predicted"/>
<dbReference type="RefSeq" id="XP_049124640.1">
    <property type="nucleotide sequence ID" value="XM_049268683.1"/>
</dbReference>
<dbReference type="EMBL" id="BQXU01000004">
    <property type="protein sequence ID" value="GKT42290.1"/>
    <property type="molecule type" value="Genomic_DNA"/>
</dbReference>
<evidence type="ECO:0008006" key="5">
    <source>
        <dbReference type="Google" id="ProtNLM"/>
    </source>
</evidence>
<reference evidence="3 4" key="1">
    <citation type="submission" date="2022-03" db="EMBL/GenBank/DDBJ databases">
        <title>Genome data of Colletotrichum spp.</title>
        <authorList>
            <person name="Utami Y.D."/>
            <person name="Hiruma K."/>
        </authorList>
    </citation>
    <scope>NUCLEOTIDE SEQUENCE [LARGE SCALE GENOMIC DNA]</scope>
    <source>
        <strain evidence="3 4">MAFF 239500</strain>
    </source>
</reference>
<dbReference type="Proteomes" id="UP001055115">
    <property type="component" value="Unassembled WGS sequence"/>
</dbReference>
<dbReference type="AlphaFoldDB" id="A0AA37NXF9"/>
<comment type="caution">
    <text evidence="3">The sequence shown here is derived from an EMBL/GenBank/DDBJ whole genome shotgun (WGS) entry which is preliminary data.</text>
</comment>
<protein>
    <recommendedName>
        <fullName evidence="5">Cell wall protein</fullName>
    </recommendedName>
</protein>
<dbReference type="GeneID" id="73323273"/>
<keyword evidence="1" id="KW-0472">Membrane</keyword>
<keyword evidence="1" id="KW-1133">Transmembrane helix</keyword>
<name>A0AA37NXF9_9PEZI</name>
<sequence length="238" mass="23649">MKATLILTTLLGAAIASPVAIANVDANQVEKRDLEVRVLSGNPITSLIPNGIILANLSLPAVPTGAITNANVIEILTQLLQSILGAILNIRQGTSLPNQPTVPTIPGLPTPVIPSGGISAAQLTGLTTVLQPLLKNVTDITQNLPTGLTSTQKLQALAILTVIKTQLAALITGLSSGSGASLPNGITAGAVPGVSDLASSVGTLDGVVKTVTGIVGAVLAGVVSLLGGSILSTLPIGR</sequence>